<dbReference type="OrthoDB" id="6255595at2759"/>
<dbReference type="Proteomes" id="UP000278807">
    <property type="component" value="Unassembled WGS sequence"/>
</dbReference>
<proteinExistence type="predicted"/>
<feature type="compositionally biased region" description="Polar residues" evidence="1">
    <location>
        <begin position="157"/>
        <end position="171"/>
    </location>
</feature>
<dbReference type="Gene3D" id="1.20.5.170">
    <property type="match status" value="1"/>
</dbReference>
<feature type="region of interest" description="Disordered" evidence="1">
    <location>
        <begin position="157"/>
        <end position="229"/>
    </location>
</feature>
<dbReference type="AlphaFoldDB" id="A0A0R3T637"/>
<dbReference type="WBParaSite" id="HNAJ_0000252501-mRNA-1">
    <property type="protein sequence ID" value="HNAJ_0000252501-mRNA-1"/>
    <property type="gene ID" value="HNAJ_0000252501"/>
</dbReference>
<feature type="compositionally biased region" description="Low complexity" evidence="1">
    <location>
        <begin position="189"/>
        <end position="221"/>
    </location>
</feature>
<protein>
    <submittedName>
        <fullName evidence="4">BZIP domain-containing protein</fullName>
    </submittedName>
</protein>
<reference evidence="2 3" key="2">
    <citation type="submission" date="2018-11" db="EMBL/GenBank/DDBJ databases">
        <authorList>
            <consortium name="Pathogen Informatics"/>
        </authorList>
    </citation>
    <scope>NUCLEOTIDE SEQUENCE [LARGE SCALE GENOMIC DNA]</scope>
</reference>
<organism evidence="4">
    <name type="scientific">Rodentolepis nana</name>
    <name type="common">Dwarf tapeworm</name>
    <name type="synonym">Hymenolepis nana</name>
    <dbReference type="NCBI Taxonomy" id="102285"/>
    <lineage>
        <taxon>Eukaryota</taxon>
        <taxon>Metazoa</taxon>
        <taxon>Spiralia</taxon>
        <taxon>Lophotrochozoa</taxon>
        <taxon>Platyhelminthes</taxon>
        <taxon>Cestoda</taxon>
        <taxon>Eucestoda</taxon>
        <taxon>Cyclophyllidea</taxon>
        <taxon>Hymenolepididae</taxon>
        <taxon>Rodentolepis</taxon>
    </lineage>
</organism>
<accession>A0A0R3T637</accession>
<dbReference type="EMBL" id="UZAE01001246">
    <property type="protein sequence ID" value="VDN98384.1"/>
    <property type="molecule type" value="Genomic_DNA"/>
</dbReference>
<sequence>MSSNYVDPGLFDTLNPSTSSSASVTSDQSKNSRRVYRPVPEDKRKSLDYIVSRQRNNKAVRLCRANNKVRQDSMRIKAEGYQALTAYYKQEAAVMKGYLTQLQQLVQRQVRSREQFNDQLQALFEEESARRSVFEARGEQIRQMYAERVRSVIDGNRSGQELQQPTSSSTHGLVVENLPDPAFGGGAGSAVSPPSTTSSSLSSNFSSQSSLKTFDPFSPSFSLPPFPPQ</sequence>
<dbReference type="GO" id="GO:0003700">
    <property type="term" value="F:DNA-binding transcription factor activity"/>
    <property type="evidence" value="ECO:0007669"/>
    <property type="project" value="InterPro"/>
</dbReference>
<evidence type="ECO:0000313" key="4">
    <source>
        <dbReference type="WBParaSite" id="HNAJ_0000252501-mRNA-1"/>
    </source>
</evidence>
<dbReference type="InterPro" id="IPR046347">
    <property type="entry name" value="bZIP_sf"/>
</dbReference>
<keyword evidence="3" id="KW-1185">Reference proteome</keyword>
<name>A0A0R3T637_RODNA</name>
<reference evidence="4" key="1">
    <citation type="submission" date="2017-02" db="UniProtKB">
        <authorList>
            <consortium name="WormBaseParasite"/>
        </authorList>
    </citation>
    <scope>IDENTIFICATION</scope>
</reference>
<evidence type="ECO:0000256" key="1">
    <source>
        <dbReference type="SAM" id="MobiDB-lite"/>
    </source>
</evidence>
<evidence type="ECO:0000313" key="2">
    <source>
        <dbReference type="EMBL" id="VDN98384.1"/>
    </source>
</evidence>
<feature type="region of interest" description="Disordered" evidence="1">
    <location>
        <begin position="1"/>
        <end position="41"/>
    </location>
</feature>
<feature type="compositionally biased region" description="Low complexity" evidence="1">
    <location>
        <begin position="17"/>
        <end position="29"/>
    </location>
</feature>
<gene>
    <name evidence="2" type="ORF">HNAJ_LOCUS2525</name>
</gene>
<dbReference type="SUPFAM" id="SSF57959">
    <property type="entry name" value="Leucine zipper domain"/>
    <property type="match status" value="1"/>
</dbReference>
<evidence type="ECO:0000313" key="3">
    <source>
        <dbReference type="Proteomes" id="UP000278807"/>
    </source>
</evidence>